<dbReference type="PANTHER" id="PTHR42898">
    <property type="entry name" value="TROPINONE REDUCTASE"/>
    <property type="match status" value="1"/>
</dbReference>
<gene>
    <name evidence="3" type="primary">DcADH</name>
</gene>
<dbReference type="PROSITE" id="PS00061">
    <property type="entry name" value="ADH_SHORT"/>
    <property type="match status" value="1"/>
</dbReference>
<dbReference type="AlphaFoldDB" id="Q84S34"/>
<dbReference type="FunFam" id="3.40.50.720:FF:000084">
    <property type="entry name" value="Short-chain dehydrogenase reductase"/>
    <property type="match status" value="1"/>
</dbReference>
<accession>Q84S34</accession>
<dbReference type="GO" id="GO:0016616">
    <property type="term" value="F:oxidoreductase activity, acting on the CH-OH group of donors, NAD or NADP as acceptor"/>
    <property type="evidence" value="ECO:0007669"/>
    <property type="project" value="UniProtKB-ARBA"/>
</dbReference>
<dbReference type="InterPro" id="IPR020904">
    <property type="entry name" value="Sc_DH/Rdtase_CS"/>
</dbReference>
<protein>
    <submittedName>
        <fullName evidence="3">Short chain alcohol dehydrogenase-like protein</fullName>
    </submittedName>
</protein>
<dbReference type="Pfam" id="PF13561">
    <property type="entry name" value="adh_short_C2"/>
    <property type="match status" value="1"/>
</dbReference>
<evidence type="ECO:0000313" key="3">
    <source>
        <dbReference type="EMBL" id="BAC65128.2"/>
    </source>
</evidence>
<organism evidence="3">
    <name type="scientific">Daucus carota</name>
    <name type="common">Wild carrot</name>
    <dbReference type="NCBI Taxonomy" id="4039"/>
    <lineage>
        <taxon>Eukaryota</taxon>
        <taxon>Viridiplantae</taxon>
        <taxon>Streptophyta</taxon>
        <taxon>Embryophyta</taxon>
        <taxon>Tracheophyta</taxon>
        <taxon>Spermatophyta</taxon>
        <taxon>Magnoliopsida</taxon>
        <taxon>eudicotyledons</taxon>
        <taxon>Gunneridae</taxon>
        <taxon>Pentapetalae</taxon>
        <taxon>asterids</taxon>
        <taxon>campanulids</taxon>
        <taxon>Apiales</taxon>
        <taxon>Apiaceae</taxon>
        <taxon>Apioideae</taxon>
        <taxon>Scandiceae</taxon>
        <taxon>Daucinae</taxon>
        <taxon>Daucus</taxon>
        <taxon>Daucus sect. Daucus</taxon>
    </lineage>
</organism>
<dbReference type="EMBL" id="AB104856">
    <property type="protein sequence ID" value="BAC65128.2"/>
    <property type="molecule type" value="mRNA"/>
</dbReference>
<keyword evidence="1" id="KW-0521">NADP</keyword>
<dbReference type="PRINTS" id="PR00080">
    <property type="entry name" value="SDRFAMILY"/>
</dbReference>
<dbReference type="PRINTS" id="PR00081">
    <property type="entry name" value="GDHRDH"/>
</dbReference>
<proteinExistence type="evidence at transcript level"/>
<dbReference type="SUPFAM" id="SSF51735">
    <property type="entry name" value="NAD(P)-binding Rossmann-fold domains"/>
    <property type="match status" value="1"/>
</dbReference>
<evidence type="ECO:0000256" key="2">
    <source>
        <dbReference type="ARBA" id="ARBA00023002"/>
    </source>
</evidence>
<keyword evidence="2" id="KW-0560">Oxidoreductase</keyword>
<name>Q84S34_DAUCA</name>
<dbReference type="InterPro" id="IPR002347">
    <property type="entry name" value="SDR_fam"/>
</dbReference>
<dbReference type="PANTHER" id="PTHR42898:SF6">
    <property type="entry name" value="NADP-DEPENDENT MANNITOL DEHYDROGENASE"/>
    <property type="match status" value="1"/>
</dbReference>
<reference evidence="3" key="1">
    <citation type="submission" date="2003-03" db="EMBL/GenBank/DDBJ databases">
        <title>Analysis of Genes Expressed Specifically in Carrot Somatic Cells Treated with 2,4-Dichlorophenoxyacetic Acid.</title>
        <authorList>
            <person name="Sano T."/>
            <person name="Yasuda H."/>
            <person name="Ueda H."/>
            <person name="Shimada C."/>
            <person name="Takahashi M."/>
            <person name="Nakasaka T."/>
            <person name="Ohwada T."/>
            <person name="Masuda H."/>
        </authorList>
    </citation>
    <scope>NUCLEOTIDE SEQUENCE</scope>
</reference>
<dbReference type="InterPro" id="IPR036291">
    <property type="entry name" value="NAD(P)-bd_dom_sf"/>
</dbReference>
<sequence>MDNSCATLQEGCLVVQQQNTTAAATMATVDHSSSSTKAPVTRNSRWSLAGMTALVTGGTRGIGHAIVEELAELGACVYTCSRNEQELNERLEEWRAKGFDVTGSVCDVSSVTEREQLFQRISSCFGGKLHILINNVGTNIRRATENYTAEQYSIVMATNLEAPYHACQLAYPLLKASGSGCIVFNSSVAGLVHLGTPGSVYGAAKGAINQLTKNLACEWAKDNIRTNCVAPGYIKTPPVEKLFERKNFLDRLVSRTPLRRPGETEEVSSLVAYLCMPAASYITGQIIAIDGGLTVNCFERVV</sequence>
<evidence type="ECO:0000256" key="1">
    <source>
        <dbReference type="ARBA" id="ARBA00022857"/>
    </source>
</evidence>
<dbReference type="InterPro" id="IPR045000">
    <property type="entry name" value="TR"/>
</dbReference>
<dbReference type="Gene3D" id="3.40.50.720">
    <property type="entry name" value="NAD(P)-binding Rossmann-like Domain"/>
    <property type="match status" value="1"/>
</dbReference>